<evidence type="ECO:0000313" key="2">
    <source>
        <dbReference type="Proteomes" id="UP000228896"/>
    </source>
</evidence>
<dbReference type="Pfam" id="PF13207">
    <property type="entry name" value="AAA_17"/>
    <property type="match status" value="1"/>
</dbReference>
<name>A0A2M7DL36_9BACT</name>
<dbReference type="PANTHER" id="PTHR41930:SF1">
    <property type="entry name" value="DEPHOSPHO-COA KINASE"/>
    <property type="match status" value="1"/>
</dbReference>
<dbReference type="InterPro" id="IPR027417">
    <property type="entry name" value="P-loop_NTPase"/>
</dbReference>
<reference evidence="2" key="1">
    <citation type="submission" date="2017-09" db="EMBL/GenBank/DDBJ databases">
        <title>Depth-based differentiation of microbial function through sediment-hosted aquifers and enrichment of novel symbionts in the deep terrestrial subsurface.</title>
        <authorList>
            <person name="Probst A.J."/>
            <person name="Ladd B."/>
            <person name="Jarett J.K."/>
            <person name="Geller-Mcgrath D.E."/>
            <person name="Sieber C.M.K."/>
            <person name="Emerson J.B."/>
            <person name="Anantharaman K."/>
            <person name="Thomas B.C."/>
            <person name="Malmstrom R."/>
            <person name="Stieglmeier M."/>
            <person name="Klingl A."/>
            <person name="Woyke T."/>
            <person name="Ryan C.M."/>
            <person name="Banfield J.F."/>
        </authorList>
    </citation>
    <scope>NUCLEOTIDE SEQUENCE [LARGE SCALE GENOMIC DNA]</scope>
</reference>
<dbReference type="Proteomes" id="UP000228896">
    <property type="component" value="Unassembled WGS sequence"/>
</dbReference>
<gene>
    <name evidence="1" type="ORF">COS18_05020</name>
</gene>
<proteinExistence type="predicted"/>
<sequence>MANKIILGLVGELAAGKGTVVKYLEDEYQATSYRFSTPLRDVLNRMHIEVNRQNMQILSLILRNAFGQNLLAKTISEDAKNYKNKLIIIDGIRRPADIEFLEKLPEFKLIYITADIKIRYNRLISRNENADDKNKTFEEFIKDHEVETELAIPSMGKNAGHIIDNSGNLKNLYCQLDKIISK</sequence>
<organism evidence="1 2">
    <name type="scientific">Candidatus Falkowbacteria bacterium CG02_land_8_20_14_3_00_36_14</name>
    <dbReference type="NCBI Taxonomy" id="1974560"/>
    <lineage>
        <taxon>Bacteria</taxon>
        <taxon>Candidatus Falkowiibacteriota</taxon>
    </lineage>
</organism>
<accession>A0A2M7DL36</accession>
<dbReference type="AlphaFoldDB" id="A0A2M7DL36"/>
<dbReference type="SUPFAM" id="SSF52540">
    <property type="entry name" value="P-loop containing nucleoside triphosphate hydrolases"/>
    <property type="match status" value="1"/>
</dbReference>
<evidence type="ECO:0008006" key="3">
    <source>
        <dbReference type="Google" id="ProtNLM"/>
    </source>
</evidence>
<comment type="caution">
    <text evidence="1">The sequence shown here is derived from an EMBL/GenBank/DDBJ whole genome shotgun (WGS) entry which is preliminary data.</text>
</comment>
<dbReference type="PANTHER" id="PTHR41930">
    <property type="entry name" value="UPF0200 PROTEIN MJ1399"/>
    <property type="match status" value="1"/>
</dbReference>
<protein>
    <recommendedName>
        <fullName evidence="3">Dephospho-CoA kinase</fullName>
    </recommendedName>
</protein>
<evidence type="ECO:0000313" key="1">
    <source>
        <dbReference type="EMBL" id="PIV50454.1"/>
    </source>
</evidence>
<dbReference type="EMBL" id="PETS01000130">
    <property type="protein sequence ID" value="PIV50454.1"/>
    <property type="molecule type" value="Genomic_DNA"/>
</dbReference>
<dbReference type="Gene3D" id="3.40.50.300">
    <property type="entry name" value="P-loop containing nucleotide triphosphate hydrolases"/>
    <property type="match status" value="1"/>
</dbReference>